<dbReference type="PROSITE" id="PS00599">
    <property type="entry name" value="AA_TRANSFER_CLASS_2"/>
    <property type="match status" value="1"/>
</dbReference>
<protein>
    <recommendedName>
        <fullName evidence="8">Histidinol-phosphate aminotransferase</fullName>
        <ecNumber evidence="8">2.6.1.9</ecNumber>
    </recommendedName>
    <alternativeName>
        <fullName evidence="8">Imidazole acetol-phosphate transaminase</fullName>
    </alternativeName>
</protein>
<dbReference type="AlphaFoldDB" id="A0A6I2UZ08"/>
<evidence type="ECO:0000256" key="3">
    <source>
        <dbReference type="ARBA" id="ARBA00011738"/>
    </source>
</evidence>
<keyword evidence="11" id="KW-1185">Reference proteome</keyword>
<keyword evidence="8" id="KW-0368">Histidine biosynthesis</keyword>
<comment type="catalytic activity">
    <reaction evidence="7 8">
        <text>L-histidinol phosphate + 2-oxoglutarate = 3-(imidazol-4-yl)-2-oxopropyl phosphate + L-glutamate</text>
        <dbReference type="Rhea" id="RHEA:23744"/>
        <dbReference type="ChEBI" id="CHEBI:16810"/>
        <dbReference type="ChEBI" id="CHEBI:29985"/>
        <dbReference type="ChEBI" id="CHEBI:57766"/>
        <dbReference type="ChEBI" id="CHEBI:57980"/>
        <dbReference type="EC" id="2.6.1.9"/>
    </reaction>
</comment>
<dbReference type="Gene3D" id="3.40.640.10">
    <property type="entry name" value="Type I PLP-dependent aspartate aminotransferase-like (Major domain)"/>
    <property type="match status" value="1"/>
</dbReference>
<evidence type="ECO:0000256" key="8">
    <source>
        <dbReference type="HAMAP-Rule" id="MF_01023"/>
    </source>
</evidence>
<evidence type="ECO:0000256" key="4">
    <source>
        <dbReference type="ARBA" id="ARBA00022576"/>
    </source>
</evidence>
<name>A0A6I2UZ08_9FIRM</name>
<dbReference type="EC" id="2.6.1.9" evidence="8"/>
<dbReference type="Proteomes" id="UP000430222">
    <property type="component" value="Unassembled WGS sequence"/>
</dbReference>
<evidence type="ECO:0000256" key="2">
    <source>
        <dbReference type="ARBA" id="ARBA00005011"/>
    </source>
</evidence>
<keyword evidence="4 8" id="KW-0032">Aminotransferase</keyword>
<comment type="pathway">
    <text evidence="2 8">Amino-acid biosynthesis; L-histidine biosynthesis; L-histidine from 5-phospho-alpha-D-ribose 1-diphosphate: step 7/9.</text>
</comment>
<reference evidence="10 11" key="1">
    <citation type="submission" date="2019-08" db="EMBL/GenBank/DDBJ databases">
        <title>In-depth cultivation of the pig gut microbiome towards novel bacterial diversity and tailored functional studies.</title>
        <authorList>
            <person name="Wylensek D."/>
            <person name="Hitch T.C.A."/>
            <person name="Clavel T."/>
        </authorList>
    </citation>
    <scope>NUCLEOTIDE SEQUENCE [LARGE SCALE GENOMIC DNA]</scope>
    <source>
        <strain evidence="11">WCA-380-WT-3B3</strain>
    </source>
</reference>
<evidence type="ECO:0000313" key="11">
    <source>
        <dbReference type="Proteomes" id="UP000430222"/>
    </source>
</evidence>
<dbReference type="GO" id="GO:0004400">
    <property type="term" value="F:histidinol-phosphate transaminase activity"/>
    <property type="evidence" value="ECO:0007669"/>
    <property type="project" value="UniProtKB-UniRule"/>
</dbReference>
<gene>
    <name evidence="8" type="primary">hisC</name>
    <name evidence="10" type="ORF">FYJ78_09120</name>
</gene>
<dbReference type="InterPro" id="IPR005861">
    <property type="entry name" value="HisP_aminotrans"/>
</dbReference>
<comment type="cofactor">
    <cofactor evidence="1 8">
        <name>pyridoxal 5'-phosphate</name>
        <dbReference type="ChEBI" id="CHEBI:597326"/>
    </cofactor>
</comment>
<dbReference type="Pfam" id="PF00155">
    <property type="entry name" value="Aminotran_1_2"/>
    <property type="match status" value="1"/>
</dbReference>
<sequence length="352" mass="40241">MSFEKNIRTVVPYTPGEQPQRRVIKLNTNESPYAPSPKVAEVLHSFDADSLRRYPQPDCHVLTEALAAYHHVEEDQVFVGVGSDDVLSMCFLTFFAGEKPILFPDITYSFYEVWAAVYRIPFIKVPLTDQFELRPEDYRRENGGIVFANPNAPTGKAMSLTGVEQIIKENPDSVVIVDEAYVDFGGESALPLISRYDNLLVTRTMSKARALAGMRIGYALGSKKLIRYLNDVKFSVNSYTMNAPSLAVGVASLEDERYFRETTAKTIATREWTKEQLKKLGFFFPDSQTNFIFASRPGTSAERLFEQLKQRDIYVRYFRQPVLDQYLRITIGTQQEMETLIRELETLLKKNF</sequence>
<dbReference type="GO" id="GO:0030170">
    <property type="term" value="F:pyridoxal phosphate binding"/>
    <property type="evidence" value="ECO:0007669"/>
    <property type="project" value="InterPro"/>
</dbReference>
<dbReference type="InterPro" id="IPR015421">
    <property type="entry name" value="PyrdxlP-dep_Trfase_major"/>
</dbReference>
<dbReference type="InterPro" id="IPR015422">
    <property type="entry name" value="PyrdxlP-dep_Trfase_small"/>
</dbReference>
<accession>A0A6I2UZ08</accession>
<dbReference type="PANTHER" id="PTHR43643">
    <property type="entry name" value="HISTIDINOL-PHOSPHATE AMINOTRANSFERASE 2"/>
    <property type="match status" value="1"/>
</dbReference>
<dbReference type="InterPro" id="IPR004839">
    <property type="entry name" value="Aminotransferase_I/II_large"/>
</dbReference>
<comment type="caution">
    <text evidence="10">The sequence shown here is derived from an EMBL/GenBank/DDBJ whole genome shotgun (WGS) entry which is preliminary data.</text>
</comment>
<dbReference type="EMBL" id="VUNL01000010">
    <property type="protein sequence ID" value="MSV25334.1"/>
    <property type="molecule type" value="Genomic_DNA"/>
</dbReference>
<evidence type="ECO:0000313" key="10">
    <source>
        <dbReference type="EMBL" id="MSV25334.1"/>
    </source>
</evidence>
<keyword evidence="5 8" id="KW-0808">Transferase</keyword>
<dbReference type="CDD" id="cd00609">
    <property type="entry name" value="AAT_like"/>
    <property type="match status" value="1"/>
</dbReference>
<dbReference type="InterPro" id="IPR015424">
    <property type="entry name" value="PyrdxlP-dep_Trfase"/>
</dbReference>
<comment type="similarity">
    <text evidence="8">Belongs to the class-II pyridoxal-phosphate-dependent aminotransferase family. Histidinol-phosphate aminotransferase subfamily.</text>
</comment>
<evidence type="ECO:0000256" key="7">
    <source>
        <dbReference type="ARBA" id="ARBA00047481"/>
    </source>
</evidence>
<dbReference type="PANTHER" id="PTHR43643:SF3">
    <property type="entry name" value="HISTIDINOL-PHOSPHATE AMINOTRANSFERASE"/>
    <property type="match status" value="1"/>
</dbReference>
<dbReference type="InterPro" id="IPR001917">
    <property type="entry name" value="Aminotrans_II_pyridoxalP_BS"/>
</dbReference>
<dbReference type="Gene3D" id="3.90.1150.10">
    <property type="entry name" value="Aspartate Aminotransferase, domain 1"/>
    <property type="match status" value="1"/>
</dbReference>
<dbReference type="HAMAP" id="MF_01023">
    <property type="entry name" value="HisC_aminotrans_2"/>
    <property type="match status" value="1"/>
</dbReference>
<dbReference type="SUPFAM" id="SSF53383">
    <property type="entry name" value="PLP-dependent transferases"/>
    <property type="match status" value="1"/>
</dbReference>
<dbReference type="RefSeq" id="WP_154621102.1">
    <property type="nucleotide sequence ID" value="NZ_VUNL01000010.1"/>
</dbReference>
<organism evidence="10 11">
    <name type="scientific">Selenomonas montiformis</name>
    <dbReference type="NCBI Taxonomy" id="2652285"/>
    <lineage>
        <taxon>Bacteria</taxon>
        <taxon>Bacillati</taxon>
        <taxon>Bacillota</taxon>
        <taxon>Negativicutes</taxon>
        <taxon>Selenomonadales</taxon>
        <taxon>Selenomonadaceae</taxon>
        <taxon>Selenomonas</taxon>
    </lineage>
</organism>
<dbReference type="GO" id="GO:0000105">
    <property type="term" value="P:L-histidine biosynthetic process"/>
    <property type="evidence" value="ECO:0007669"/>
    <property type="project" value="UniProtKB-UniRule"/>
</dbReference>
<dbReference type="InterPro" id="IPR050106">
    <property type="entry name" value="HistidinolP_aminotransfase"/>
</dbReference>
<proteinExistence type="inferred from homology"/>
<evidence type="ECO:0000256" key="1">
    <source>
        <dbReference type="ARBA" id="ARBA00001933"/>
    </source>
</evidence>
<keyword evidence="8" id="KW-0028">Amino-acid biosynthesis</keyword>
<feature type="modified residue" description="N6-(pyridoxal phosphate)lysine" evidence="8">
    <location>
        <position position="207"/>
    </location>
</feature>
<evidence type="ECO:0000256" key="5">
    <source>
        <dbReference type="ARBA" id="ARBA00022679"/>
    </source>
</evidence>
<dbReference type="NCBIfam" id="TIGR01141">
    <property type="entry name" value="hisC"/>
    <property type="match status" value="1"/>
</dbReference>
<comment type="subunit">
    <text evidence="3 8">Homodimer.</text>
</comment>
<dbReference type="UniPathway" id="UPA00031">
    <property type="reaction ID" value="UER00012"/>
</dbReference>
<evidence type="ECO:0000256" key="6">
    <source>
        <dbReference type="ARBA" id="ARBA00022898"/>
    </source>
</evidence>
<evidence type="ECO:0000259" key="9">
    <source>
        <dbReference type="Pfam" id="PF00155"/>
    </source>
</evidence>
<feature type="domain" description="Aminotransferase class I/classII large" evidence="9">
    <location>
        <begin position="22"/>
        <end position="343"/>
    </location>
</feature>
<keyword evidence="6 8" id="KW-0663">Pyridoxal phosphate</keyword>